<keyword evidence="2" id="KW-1185">Reference proteome</keyword>
<organism evidence="1 2">
    <name type="scientific">Mesorhizobium prunaredense</name>
    <dbReference type="NCBI Taxonomy" id="1631249"/>
    <lineage>
        <taxon>Bacteria</taxon>
        <taxon>Pseudomonadati</taxon>
        <taxon>Pseudomonadota</taxon>
        <taxon>Alphaproteobacteria</taxon>
        <taxon>Hyphomicrobiales</taxon>
        <taxon>Phyllobacteriaceae</taxon>
        <taxon>Mesorhizobium</taxon>
    </lineage>
</organism>
<accession>A0A1R3V2C8</accession>
<dbReference type="AlphaFoldDB" id="A0A1R3V2C8"/>
<proteinExistence type="predicted"/>
<dbReference type="STRING" id="1631249.BQ8794_140182"/>
<reference evidence="2" key="1">
    <citation type="submission" date="2017-01" db="EMBL/GenBank/DDBJ databases">
        <authorList>
            <person name="Brunel B."/>
        </authorList>
    </citation>
    <scope>NUCLEOTIDE SEQUENCE [LARGE SCALE GENOMIC DNA]</scope>
</reference>
<protein>
    <submittedName>
        <fullName evidence="1">Uncharacterized protein</fullName>
    </submittedName>
</protein>
<gene>
    <name evidence="1" type="ORF">BQ8794_140182</name>
</gene>
<evidence type="ECO:0000313" key="1">
    <source>
        <dbReference type="EMBL" id="SIT54037.1"/>
    </source>
</evidence>
<dbReference type="Proteomes" id="UP000188388">
    <property type="component" value="Unassembled WGS sequence"/>
</dbReference>
<evidence type="ECO:0000313" key="2">
    <source>
        <dbReference type="Proteomes" id="UP000188388"/>
    </source>
</evidence>
<dbReference type="EMBL" id="FTPD01000006">
    <property type="protein sequence ID" value="SIT54037.1"/>
    <property type="molecule type" value="Genomic_DNA"/>
</dbReference>
<sequence>MISKAGIPLGELLKTLIKWLWASVPVNAGYLLWVRADVARHDFGMCIPIGAPERMKLGTAMSL</sequence>
<name>A0A1R3V2C8_9HYPH</name>